<dbReference type="InterPro" id="IPR016186">
    <property type="entry name" value="C-type_lectin-like/link_sf"/>
</dbReference>
<dbReference type="InterPro" id="IPR001304">
    <property type="entry name" value="C-type_lectin-like"/>
</dbReference>
<dbReference type="SMART" id="SM00034">
    <property type="entry name" value="CLECT"/>
    <property type="match status" value="1"/>
</dbReference>
<dbReference type="GO" id="GO:0030246">
    <property type="term" value="F:carbohydrate binding"/>
    <property type="evidence" value="ECO:0007669"/>
    <property type="project" value="UniProtKB-KW"/>
</dbReference>
<dbReference type="SUPFAM" id="SSF56436">
    <property type="entry name" value="C-type lectin-like"/>
    <property type="match status" value="1"/>
</dbReference>
<reference evidence="3" key="1">
    <citation type="submission" date="2016-03" db="EMBL/GenBank/DDBJ databases">
        <title>RNAseq analyses of the sensorial organs of adult female Aedes albopictus.</title>
        <authorList>
            <person name="Fabrizio L."/>
            <person name="Ribeiro J.M."/>
            <person name="Arca B."/>
        </authorList>
    </citation>
    <scope>NUCLEOTIDE SEQUENCE</scope>
</reference>
<feature type="domain" description="C-type lectin" evidence="2">
    <location>
        <begin position="26"/>
        <end position="151"/>
    </location>
</feature>
<protein>
    <submittedName>
        <fullName evidence="3">Putative salivary c type lectin</fullName>
    </submittedName>
</protein>
<dbReference type="InterPro" id="IPR050111">
    <property type="entry name" value="C-type_lectin/snaclec_domain"/>
</dbReference>
<keyword evidence="3" id="KW-0430">Lectin</keyword>
<organism evidence="3">
    <name type="scientific">Aedes albopictus</name>
    <name type="common">Asian tiger mosquito</name>
    <name type="synonym">Stegomyia albopicta</name>
    <dbReference type="NCBI Taxonomy" id="7160"/>
    <lineage>
        <taxon>Eukaryota</taxon>
        <taxon>Metazoa</taxon>
        <taxon>Ecdysozoa</taxon>
        <taxon>Arthropoda</taxon>
        <taxon>Hexapoda</taxon>
        <taxon>Insecta</taxon>
        <taxon>Pterygota</taxon>
        <taxon>Neoptera</taxon>
        <taxon>Endopterygota</taxon>
        <taxon>Diptera</taxon>
        <taxon>Nematocera</taxon>
        <taxon>Culicoidea</taxon>
        <taxon>Culicidae</taxon>
        <taxon>Culicinae</taxon>
        <taxon>Aedini</taxon>
        <taxon>Aedes</taxon>
        <taxon>Stegomyia</taxon>
    </lineage>
</organism>
<dbReference type="InterPro" id="IPR016187">
    <property type="entry name" value="CTDL_fold"/>
</dbReference>
<dbReference type="VEuPathDB" id="VectorBase:AALC636_020303"/>
<evidence type="ECO:0000313" key="3">
    <source>
        <dbReference type="EMBL" id="JAV47491.1"/>
    </source>
</evidence>
<accession>A0A1W7R8K4</accession>
<evidence type="ECO:0000256" key="1">
    <source>
        <dbReference type="SAM" id="SignalP"/>
    </source>
</evidence>
<dbReference type="VEuPathDB" id="VectorBase:AALFPA_040829"/>
<evidence type="ECO:0000259" key="2">
    <source>
        <dbReference type="PROSITE" id="PS50041"/>
    </source>
</evidence>
<dbReference type="Gene3D" id="3.10.100.10">
    <property type="entry name" value="Mannose-Binding Protein A, subunit A"/>
    <property type="match status" value="1"/>
</dbReference>
<feature type="chain" id="PRO_5012823076" evidence="1">
    <location>
        <begin position="20"/>
        <end position="153"/>
    </location>
</feature>
<dbReference type="EMBL" id="GEHC01000154">
    <property type="protein sequence ID" value="JAV47491.1"/>
    <property type="molecule type" value="Transcribed_RNA"/>
</dbReference>
<sequence length="153" mass="17775">MIFSLYLIVAIFLADLTAAQQECDCKNRFCFPNVVANWVGAAEYCSRNGWRLAILDTEEKQQQVEEQAQKVDAFKTNKVELWIGASDLAKEGKFVWHGTGIDVSYEKWIAGMPDNRNGNEHCVHLWYEPSRSFQWQWNDVVCSSMRRFVCERL</sequence>
<dbReference type="PROSITE" id="PS50041">
    <property type="entry name" value="C_TYPE_LECTIN_2"/>
    <property type="match status" value="1"/>
</dbReference>
<dbReference type="AlphaFoldDB" id="A0A1W7R8K4"/>
<feature type="signal peptide" evidence="1">
    <location>
        <begin position="1"/>
        <end position="19"/>
    </location>
</feature>
<dbReference type="VEuPathDB" id="VectorBase:AALF006736"/>
<dbReference type="Pfam" id="PF00059">
    <property type="entry name" value="Lectin_C"/>
    <property type="match status" value="1"/>
</dbReference>
<name>A0A1W7R8K4_AEDAL</name>
<keyword evidence="1" id="KW-0732">Signal</keyword>
<proteinExistence type="predicted"/>
<dbReference type="PANTHER" id="PTHR22803">
    <property type="entry name" value="MANNOSE, PHOSPHOLIPASE, LECTIN RECEPTOR RELATED"/>
    <property type="match status" value="1"/>
</dbReference>